<accession>A0ABN6U7M7</accession>
<evidence type="ECO:0000256" key="1">
    <source>
        <dbReference type="SAM" id="MobiDB-lite"/>
    </source>
</evidence>
<dbReference type="InterPro" id="IPR045684">
    <property type="entry name" value="DUF6191"/>
</dbReference>
<protein>
    <submittedName>
        <fullName evidence="3">Uncharacterized protein</fullName>
    </submittedName>
</protein>
<evidence type="ECO:0000313" key="4">
    <source>
        <dbReference type="Proteomes" id="UP001317870"/>
    </source>
</evidence>
<dbReference type="Proteomes" id="UP001317870">
    <property type="component" value="Chromosome"/>
</dbReference>
<proteinExistence type="predicted"/>
<evidence type="ECO:0000256" key="2">
    <source>
        <dbReference type="SAM" id="Phobius"/>
    </source>
</evidence>
<keyword evidence="2" id="KW-1133">Transmembrane helix</keyword>
<gene>
    <name evidence="3" type="ORF">IFM12276_43220</name>
</gene>
<dbReference type="Pfam" id="PF19690">
    <property type="entry name" value="DUF6191"/>
    <property type="match status" value="1"/>
</dbReference>
<sequence>MPDLSTDEYCSRSSELCGHAEGSVGDMGLLVAMTIPGLAVLLILFAFAEVAWNKITGARALPWTRKRSGHPVAAAGFEEVTAVFQGGKHHEFEQRMTTLMHREDPSDGAPPRDEVDLTTGSARLVTRRPS</sequence>
<name>A0ABN6U7M7_9NOCA</name>
<feature type="compositionally biased region" description="Basic and acidic residues" evidence="1">
    <location>
        <begin position="101"/>
        <end position="115"/>
    </location>
</feature>
<dbReference type="EMBL" id="AP026978">
    <property type="protein sequence ID" value="BDU01294.1"/>
    <property type="molecule type" value="Genomic_DNA"/>
</dbReference>
<keyword evidence="4" id="KW-1185">Reference proteome</keyword>
<keyword evidence="2" id="KW-0472">Membrane</keyword>
<organism evidence="3 4">
    <name type="scientific">Nocardia sputorum</name>
    <dbReference type="NCBI Taxonomy" id="2984338"/>
    <lineage>
        <taxon>Bacteria</taxon>
        <taxon>Bacillati</taxon>
        <taxon>Actinomycetota</taxon>
        <taxon>Actinomycetes</taxon>
        <taxon>Mycobacteriales</taxon>
        <taxon>Nocardiaceae</taxon>
        <taxon>Nocardia</taxon>
    </lineage>
</organism>
<keyword evidence="2" id="KW-0812">Transmembrane</keyword>
<feature type="region of interest" description="Disordered" evidence="1">
    <location>
        <begin position="101"/>
        <end position="130"/>
    </location>
</feature>
<evidence type="ECO:0000313" key="3">
    <source>
        <dbReference type="EMBL" id="BDU01294.1"/>
    </source>
</evidence>
<feature type="transmembrane region" description="Helical" evidence="2">
    <location>
        <begin position="29"/>
        <end position="52"/>
    </location>
</feature>
<reference evidence="3 4" key="1">
    <citation type="submission" date="2022-11" db="EMBL/GenBank/DDBJ databases">
        <title>Genome Sequencing of Nocardia sp. ON39_IFM12276 and assembly.</title>
        <authorList>
            <person name="Shimojima M."/>
            <person name="Toyokawa M."/>
            <person name="Uesaka K."/>
        </authorList>
    </citation>
    <scope>NUCLEOTIDE SEQUENCE [LARGE SCALE GENOMIC DNA]</scope>
    <source>
        <strain evidence="3 4">IFM 12276</strain>
    </source>
</reference>